<evidence type="ECO:0000259" key="3">
    <source>
        <dbReference type="SMART" id="SM00822"/>
    </source>
</evidence>
<evidence type="ECO:0000256" key="2">
    <source>
        <dbReference type="ARBA" id="ARBA00023002"/>
    </source>
</evidence>
<accession>A0A1H4WLV9</accession>
<evidence type="ECO:0000313" key="4">
    <source>
        <dbReference type="EMBL" id="SEC94322.1"/>
    </source>
</evidence>
<name>A0A1H4WLV9_9ACTN</name>
<comment type="similarity">
    <text evidence="1">Belongs to the short-chain dehydrogenases/reductases (SDR) family.</text>
</comment>
<dbReference type="STRING" id="402596.SAMN04489844_3308"/>
<dbReference type="PANTHER" id="PTHR44196:SF1">
    <property type="entry name" value="DEHYDROGENASE_REDUCTASE SDR FAMILY MEMBER 7B"/>
    <property type="match status" value="1"/>
</dbReference>
<dbReference type="Proteomes" id="UP000198742">
    <property type="component" value="Unassembled WGS sequence"/>
</dbReference>
<dbReference type="RefSeq" id="WP_175539707.1">
    <property type="nucleotide sequence ID" value="NZ_FNRT01000002.1"/>
</dbReference>
<evidence type="ECO:0000256" key="1">
    <source>
        <dbReference type="ARBA" id="ARBA00006484"/>
    </source>
</evidence>
<dbReference type="SMART" id="SM00822">
    <property type="entry name" value="PKS_KR"/>
    <property type="match status" value="1"/>
</dbReference>
<protein>
    <submittedName>
        <fullName evidence="4">Short-chain dehydrogenase</fullName>
    </submittedName>
</protein>
<evidence type="ECO:0000313" key="5">
    <source>
        <dbReference type="Proteomes" id="UP000198742"/>
    </source>
</evidence>
<sequence length="313" mass="33078">MSSPRVVLVTGASSGIGEATARRASARGDHVVLLARGRESLDRVADACHGLGAASTLVLPVDVADDDAVREAVRAAVARHGRLDTVVGCAGVVAYGRIQDVPTEVFDGVLSTNLHGSANLARHVVPVLRDQGDGSLVLVGSLIGHIAVPDMSAYVLSKWGVRALARQLRVDNRDRPGVRFGYVAPGGVDTPIYRQAATYGDSVGRPPFPVVSPERVAARTLAVADHPWLPSQVGAANDVIRFGFTAVPWAYDRLVEPLFRVIAQDLVAPVEHGPGNVLTPHQALNRLRGDQGNALLGAARNVRELVRRGRGGR</sequence>
<feature type="domain" description="Ketoreductase" evidence="3">
    <location>
        <begin position="5"/>
        <end position="188"/>
    </location>
</feature>
<keyword evidence="5" id="KW-1185">Reference proteome</keyword>
<dbReference type="InterPro" id="IPR036291">
    <property type="entry name" value="NAD(P)-bd_dom_sf"/>
</dbReference>
<dbReference type="PANTHER" id="PTHR44196">
    <property type="entry name" value="DEHYDROGENASE/REDUCTASE SDR FAMILY MEMBER 7B"/>
    <property type="match status" value="1"/>
</dbReference>
<proteinExistence type="inferred from homology"/>
<dbReference type="AlphaFoldDB" id="A0A1H4WLV9"/>
<dbReference type="SUPFAM" id="SSF51735">
    <property type="entry name" value="NAD(P)-binding Rossmann-fold domains"/>
    <property type="match status" value="1"/>
</dbReference>
<dbReference type="GO" id="GO:0016020">
    <property type="term" value="C:membrane"/>
    <property type="evidence" value="ECO:0007669"/>
    <property type="project" value="TreeGrafter"/>
</dbReference>
<dbReference type="Gene3D" id="3.40.50.720">
    <property type="entry name" value="NAD(P)-binding Rossmann-like Domain"/>
    <property type="match status" value="1"/>
</dbReference>
<dbReference type="InterPro" id="IPR057326">
    <property type="entry name" value="KR_dom"/>
</dbReference>
<gene>
    <name evidence="4" type="ORF">SAMN04489844_3308</name>
</gene>
<dbReference type="InterPro" id="IPR002347">
    <property type="entry name" value="SDR_fam"/>
</dbReference>
<dbReference type="PRINTS" id="PR00081">
    <property type="entry name" value="GDHRDH"/>
</dbReference>
<dbReference type="EMBL" id="FNRT01000002">
    <property type="protein sequence ID" value="SEC94322.1"/>
    <property type="molecule type" value="Genomic_DNA"/>
</dbReference>
<dbReference type="Pfam" id="PF00106">
    <property type="entry name" value="adh_short"/>
    <property type="match status" value="1"/>
</dbReference>
<keyword evidence="2" id="KW-0560">Oxidoreductase</keyword>
<dbReference type="CDD" id="cd05233">
    <property type="entry name" value="SDR_c"/>
    <property type="match status" value="1"/>
</dbReference>
<reference evidence="5" key="1">
    <citation type="submission" date="2016-10" db="EMBL/GenBank/DDBJ databases">
        <authorList>
            <person name="Varghese N."/>
            <person name="Submissions S."/>
        </authorList>
    </citation>
    <scope>NUCLEOTIDE SEQUENCE [LARGE SCALE GENOMIC DNA]</scope>
    <source>
        <strain evidence="5">DSM 22017</strain>
    </source>
</reference>
<dbReference type="GO" id="GO:0016491">
    <property type="term" value="F:oxidoreductase activity"/>
    <property type="evidence" value="ECO:0007669"/>
    <property type="project" value="UniProtKB-KW"/>
</dbReference>
<organism evidence="4 5">
    <name type="scientific">Nocardioides exalbidus</name>
    <dbReference type="NCBI Taxonomy" id="402596"/>
    <lineage>
        <taxon>Bacteria</taxon>
        <taxon>Bacillati</taxon>
        <taxon>Actinomycetota</taxon>
        <taxon>Actinomycetes</taxon>
        <taxon>Propionibacteriales</taxon>
        <taxon>Nocardioidaceae</taxon>
        <taxon>Nocardioides</taxon>
    </lineage>
</organism>